<dbReference type="EMBL" id="LR798261">
    <property type="protein sequence ID" value="CAB5218519.1"/>
    <property type="molecule type" value="Genomic_DNA"/>
</dbReference>
<evidence type="ECO:0000313" key="1">
    <source>
        <dbReference type="EMBL" id="CAB5218519.1"/>
    </source>
</evidence>
<proteinExistence type="predicted"/>
<accession>A0A6J7WKC4</accession>
<protein>
    <recommendedName>
        <fullName evidence="2">DUF1833 domain-containing protein</fullName>
    </recommendedName>
</protein>
<name>A0A6J7WKC4_9CAUD</name>
<reference evidence="1" key="1">
    <citation type="submission" date="2020-05" db="EMBL/GenBank/DDBJ databases">
        <authorList>
            <person name="Chiriac C."/>
            <person name="Salcher M."/>
            <person name="Ghai R."/>
            <person name="Kavagutti S V."/>
        </authorList>
    </citation>
    <scope>NUCLEOTIDE SEQUENCE</scope>
</reference>
<organism evidence="1">
    <name type="scientific">uncultured Caudovirales phage</name>
    <dbReference type="NCBI Taxonomy" id="2100421"/>
    <lineage>
        <taxon>Viruses</taxon>
        <taxon>Duplodnaviria</taxon>
        <taxon>Heunggongvirae</taxon>
        <taxon>Uroviricota</taxon>
        <taxon>Caudoviricetes</taxon>
        <taxon>Peduoviridae</taxon>
        <taxon>Maltschvirus</taxon>
        <taxon>Maltschvirus maltsch</taxon>
    </lineage>
</organism>
<evidence type="ECO:0008006" key="2">
    <source>
        <dbReference type="Google" id="ProtNLM"/>
    </source>
</evidence>
<gene>
    <name evidence="1" type="ORF">UFOVP218_25</name>
</gene>
<sequence>MSRLTSLSPQAIRAMYSSETSQDLIALVTIYDPNTPTTVLFRFADSFTGRLTDLTTDQEIGYGVTSNGHEYAFMPFQITLPTEQDTGMGQCNIVVNYTLPEAIQVIRDGLFNKPAKVLIQYVLSGTPDVVEVSFVDFYITSVTYNAQQITLNLDMINLVREPFPCYNFTPGYFPGLF</sequence>